<dbReference type="Proteomes" id="UP001224775">
    <property type="component" value="Unassembled WGS sequence"/>
</dbReference>
<accession>A0AAD8YAN7</accession>
<keyword evidence="2" id="KW-0812">Transmembrane</keyword>
<evidence type="ECO:0000256" key="2">
    <source>
        <dbReference type="SAM" id="Phobius"/>
    </source>
</evidence>
<reference evidence="3" key="1">
    <citation type="submission" date="2023-06" db="EMBL/GenBank/DDBJ databases">
        <title>Survivors Of The Sea: Transcriptome response of Skeletonema marinoi to long-term dormancy.</title>
        <authorList>
            <person name="Pinder M.I.M."/>
            <person name="Kourtchenko O."/>
            <person name="Robertson E.K."/>
            <person name="Larsson T."/>
            <person name="Maumus F."/>
            <person name="Osuna-Cruz C.M."/>
            <person name="Vancaester E."/>
            <person name="Stenow R."/>
            <person name="Vandepoele K."/>
            <person name="Ploug H."/>
            <person name="Bruchert V."/>
            <person name="Godhe A."/>
            <person name="Topel M."/>
        </authorList>
    </citation>
    <scope>NUCLEOTIDE SEQUENCE</scope>
    <source>
        <strain evidence="3">R05AC</strain>
    </source>
</reference>
<feature type="transmembrane region" description="Helical" evidence="2">
    <location>
        <begin position="54"/>
        <end position="76"/>
    </location>
</feature>
<keyword evidence="2" id="KW-0472">Membrane</keyword>
<dbReference type="EMBL" id="JATAAI010000013">
    <property type="protein sequence ID" value="KAK1741575.1"/>
    <property type="molecule type" value="Genomic_DNA"/>
</dbReference>
<sequence length="304" mass="33990">MIKRSDSTSKESLMPESSPVTVISDSMVDDNGKLKRNRSILESMHRWLARNGKLVVIVLTCLTLSVFFIPPLKILLRHEGHTTRKQNKTKQSLPEIPPCDKSPWKPSEDLRGKCPGDLKPFPTATTISECASTCCSSDDCISWQFRSDTGCLQGKDVRLGMEKDGVAAWCSDHPPQRWQGQYLIPHKSITQNAQHVLTKEEIRSNGCNEQTWNPDEQIGQCFGLGDVKPKASGSAVECMKACCADEKCGAWQYNQLLGCFYSKGMHGCQGDGNPEKFAPFVGRRKFMEGRTYVDKKGKPWQQSL</sequence>
<name>A0AAD8YAN7_9STRA</name>
<keyword evidence="2" id="KW-1133">Transmembrane helix</keyword>
<feature type="region of interest" description="Disordered" evidence="1">
    <location>
        <begin position="81"/>
        <end position="104"/>
    </location>
</feature>
<evidence type="ECO:0000313" key="4">
    <source>
        <dbReference type="Proteomes" id="UP001224775"/>
    </source>
</evidence>
<evidence type="ECO:0000313" key="3">
    <source>
        <dbReference type="EMBL" id="KAK1741575.1"/>
    </source>
</evidence>
<protein>
    <submittedName>
        <fullName evidence="3">Uncharacterized protein</fullName>
    </submittedName>
</protein>
<gene>
    <name evidence="3" type="ORF">QTG54_008053</name>
</gene>
<comment type="caution">
    <text evidence="3">The sequence shown here is derived from an EMBL/GenBank/DDBJ whole genome shotgun (WGS) entry which is preliminary data.</text>
</comment>
<proteinExistence type="predicted"/>
<feature type="region of interest" description="Disordered" evidence="1">
    <location>
        <begin position="1"/>
        <end position="20"/>
    </location>
</feature>
<organism evidence="3 4">
    <name type="scientific">Skeletonema marinoi</name>
    <dbReference type="NCBI Taxonomy" id="267567"/>
    <lineage>
        <taxon>Eukaryota</taxon>
        <taxon>Sar</taxon>
        <taxon>Stramenopiles</taxon>
        <taxon>Ochrophyta</taxon>
        <taxon>Bacillariophyta</taxon>
        <taxon>Coscinodiscophyceae</taxon>
        <taxon>Thalassiosirophycidae</taxon>
        <taxon>Thalassiosirales</taxon>
        <taxon>Skeletonemataceae</taxon>
        <taxon>Skeletonema</taxon>
        <taxon>Skeletonema marinoi-dohrnii complex</taxon>
    </lineage>
</organism>
<evidence type="ECO:0000256" key="1">
    <source>
        <dbReference type="SAM" id="MobiDB-lite"/>
    </source>
</evidence>
<dbReference type="AlphaFoldDB" id="A0AAD8YAN7"/>
<keyword evidence="4" id="KW-1185">Reference proteome</keyword>